<dbReference type="Pfam" id="PF13288">
    <property type="entry name" value="DXPR_C"/>
    <property type="match status" value="1"/>
</dbReference>
<accession>A0A645G412</accession>
<dbReference type="Gene3D" id="1.10.1740.10">
    <property type="match status" value="1"/>
</dbReference>
<dbReference type="GO" id="GO:0051484">
    <property type="term" value="P:isopentenyl diphosphate biosynthetic process, methylerythritol 4-phosphate pathway involved in terpenoid biosynthetic process"/>
    <property type="evidence" value="ECO:0007669"/>
    <property type="project" value="TreeGrafter"/>
</dbReference>
<dbReference type="GO" id="GO:0030604">
    <property type="term" value="F:1-deoxy-D-xylulose-5-phosphate reductoisomerase activity"/>
    <property type="evidence" value="ECO:0007669"/>
    <property type="project" value="UniProtKB-EC"/>
</dbReference>
<feature type="domain" description="DXP reductoisomerase C-terminal" evidence="1">
    <location>
        <begin position="4"/>
        <end position="88"/>
    </location>
</feature>
<dbReference type="PANTHER" id="PTHR30525:SF0">
    <property type="entry name" value="1-DEOXY-D-XYLULOSE 5-PHOSPHATE REDUCTOISOMERASE, CHLOROPLASTIC"/>
    <property type="match status" value="1"/>
</dbReference>
<dbReference type="InterPro" id="IPR026877">
    <property type="entry name" value="DXPR_C"/>
</dbReference>
<protein>
    <submittedName>
        <fullName evidence="2">1-deoxy-D-xylulose 5-phosphate reductoisomerase</fullName>
        <ecNumber evidence="2">1.1.1.267</ecNumber>
    </submittedName>
</protein>
<sequence>MTCPPLTFAPPDRKAFPCFALAEAAAEDGGTACAVLNGANEAAVSLFLQEKIGFNDISRLVKKAREAVPVVYHPTLSDILKADADARRAVLSE</sequence>
<dbReference type="SUPFAM" id="SSF69055">
    <property type="entry name" value="1-deoxy-D-xylulose-5-phosphate reductoisomerase, C-terminal domain"/>
    <property type="match status" value="1"/>
</dbReference>
<dbReference type="AlphaFoldDB" id="A0A645G412"/>
<evidence type="ECO:0000259" key="1">
    <source>
        <dbReference type="Pfam" id="PF13288"/>
    </source>
</evidence>
<dbReference type="InterPro" id="IPR003821">
    <property type="entry name" value="DXP_reductoisomerase"/>
</dbReference>
<dbReference type="EC" id="1.1.1.267" evidence="2"/>
<dbReference type="PANTHER" id="PTHR30525">
    <property type="entry name" value="1-DEOXY-D-XYLULOSE 5-PHOSPHATE REDUCTOISOMERASE"/>
    <property type="match status" value="1"/>
</dbReference>
<organism evidence="2">
    <name type="scientific">bioreactor metagenome</name>
    <dbReference type="NCBI Taxonomy" id="1076179"/>
    <lineage>
        <taxon>unclassified sequences</taxon>
        <taxon>metagenomes</taxon>
        <taxon>ecological metagenomes</taxon>
    </lineage>
</organism>
<dbReference type="GO" id="GO:0030145">
    <property type="term" value="F:manganese ion binding"/>
    <property type="evidence" value="ECO:0007669"/>
    <property type="project" value="TreeGrafter"/>
</dbReference>
<name>A0A645G412_9ZZZZ</name>
<dbReference type="GO" id="GO:0070402">
    <property type="term" value="F:NADPH binding"/>
    <property type="evidence" value="ECO:0007669"/>
    <property type="project" value="TreeGrafter"/>
</dbReference>
<dbReference type="GO" id="GO:0016853">
    <property type="term" value="F:isomerase activity"/>
    <property type="evidence" value="ECO:0007669"/>
    <property type="project" value="UniProtKB-KW"/>
</dbReference>
<proteinExistence type="predicted"/>
<reference evidence="2" key="1">
    <citation type="submission" date="2019-08" db="EMBL/GenBank/DDBJ databases">
        <authorList>
            <person name="Kucharzyk K."/>
            <person name="Murdoch R.W."/>
            <person name="Higgins S."/>
            <person name="Loffler F."/>
        </authorList>
    </citation>
    <scope>NUCLEOTIDE SEQUENCE</scope>
</reference>
<keyword evidence="2" id="KW-0560">Oxidoreductase</keyword>
<dbReference type="InterPro" id="IPR036169">
    <property type="entry name" value="DXPR_C_sf"/>
</dbReference>
<comment type="caution">
    <text evidence="2">The sequence shown here is derived from an EMBL/GenBank/DDBJ whole genome shotgun (WGS) entry which is preliminary data.</text>
</comment>
<evidence type="ECO:0000313" key="2">
    <source>
        <dbReference type="EMBL" id="MPN20682.1"/>
    </source>
</evidence>
<keyword evidence="2" id="KW-0413">Isomerase</keyword>
<dbReference type="EMBL" id="VSSQ01068498">
    <property type="protein sequence ID" value="MPN20682.1"/>
    <property type="molecule type" value="Genomic_DNA"/>
</dbReference>
<gene>
    <name evidence="2" type="primary">dxr_45</name>
    <name evidence="2" type="ORF">SDC9_168061</name>
</gene>